<evidence type="ECO:0000256" key="1">
    <source>
        <dbReference type="SAM" id="MobiDB-lite"/>
    </source>
</evidence>
<accession>A0A7S4QLS9</accession>
<gene>
    <name evidence="3" type="ORF">AMON00008_LOCUS21475</name>
</gene>
<dbReference type="Pfam" id="PF01467">
    <property type="entry name" value="CTP_transf_like"/>
    <property type="match status" value="1"/>
</dbReference>
<dbReference type="AlphaFoldDB" id="A0A7S4QLS9"/>
<dbReference type="Gene3D" id="3.40.50.620">
    <property type="entry name" value="HUPs"/>
    <property type="match status" value="1"/>
</dbReference>
<reference evidence="3" key="1">
    <citation type="submission" date="2021-01" db="EMBL/GenBank/DDBJ databases">
        <authorList>
            <person name="Corre E."/>
            <person name="Pelletier E."/>
            <person name="Niang G."/>
            <person name="Scheremetjew M."/>
            <person name="Finn R."/>
            <person name="Kale V."/>
            <person name="Holt S."/>
            <person name="Cochrane G."/>
            <person name="Meng A."/>
            <person name="Brown T."/>
            <person name="Cohen L."/>
        </authorList>
    </citation>
    <scope>NUCLEOTIDE SEQUENCE</scope>
    <source>
        <strain evidence="3">CCMP3105</strain>
    </source>
</reference>
<feature type="domain" description="Cytidyltransferase-like" evidence="2">
    <location>
        <begin position="19"/>
        <end position="102"/>
    </location>
</feature>
<dbReference type="InterPro" id="IPR004821">
    <property type="entry name" value="Cyt_trans-like"/>
</dbReference>
<evidence type="ECO:0000313" key="3">
    <source>
        <dbReference type="EMBL" id="CAE4585625.1"/>
    </source>
</evidence>
<dbReference type="GO" id="GO:0003824">
    <property type="term" value="F:catalytic activity"/>
    <property type="evidence" value="ECO:0007669"/>
    <property type="project" value="InterPro"/>
</dbReference>
<organism evidence="3">
    <name type="scientific">Alexandrium monilatum</name>
    <dbReference type="NCBI Taxonomy" id="311494"/>
    <lineage>
        <taxon>Eukaryota</taxon>
        <taxon>Sar</taxon>
        <taxon>Alveolata</taxon>
        <taxon>Dinophyceae</taxon>
        <taxon>Gonyaulacales</taxon>
        <taxon>Pyrocystaceae</taxon>
        <taxon>Alexandrium</taxon>
    </lineage>
</organism>
<feature type="compositionally biased region" description="Low complexity" evidence="1">
    <location>
        <begin position="273"/>
        <end position="289"/>
    </location>
</feature>
<feature type="region of interest" description="Disordered" evidence="1">
    <location>
        <begin position="223"/>
        <end position="297"/>
    </location>
</feature>
<protein>
    <recommendedName>
        <fullName evidence="2">Cytidyltransferase-like domain-containing protein</fullName>
    </recommendedName>
</protein>
<evidence type="ECO:0000259" key="2">
    <source>
        <dbReference type="Pfam" id="PF01467"/>
    </source>
</evidence>
<dbReference type="EMBL" id="HBNR01031422">
    <property type="protein sequence ID" value="CAE4585625.1"/>
    <property type="molecule type" value="Transcribed_RNA"/>
</dbReference>
<name>A0A7S4QLS9_9DINO</name>
<dbReference type="SUPFAM" id="SSF52374">
    <property type="entry name" value="Nucleotidylyl transferase"/>
    <property type="match status" value="1"/>
</dbReference>
<proteinExistence type="predicted"/>
<dbReference type="InterPro" id="IPR014729">
    <property type="entry name" value="Rossmann-like_a/b/a_fold"/>
</dbReference>
<sequence>MPRRSFGASRGSPAEAIVVFNGCFCPVHAGHVRALEDTKRKLEADGKVRVVAGYFAVAPDHYVRKKLQGGLEPWMTAAARVELCRAVARDVGWAVSAEECESWKRCGAAALARNHAAHTELFGVRAEAKQGGVSRKGDGATAELSSTVIRAELAEAGDLAAQLAVVDGLVGRGLLGHAVGQCLKRQMGAALLPDELPAAAGTSPQSPSPVGGELPLRAGEHAEAAQGFAAEDAPECSSCVAAGGTETTGEEERARDDVEQETARKQREVPLQATSRSTASAPRRATPAQRRAHRPVE</sequence>
<feature type="compositionally biased region" description="Basic and acidic residues" evidence="1">
    <location>
        <begin position="250"/>
        <end position="268"/>
    </location>
</feature>